<accession>A0A0A9B852</accession>
<evidence type="ECO:0000313" key="1">
    <source>
        <dbReference type="EMBL" id="JAD57410.1"/>
    </source>
</evidence>
<reference evidence="1" key="1">
    <citation type="submission" date="2014-09" db="EMBL/GenBank/DDBJ databases">
        <authorList>
            <person name="Magalhaes I.L.F."/>
            <person name="Oliveira U."/>
            <person name="Santos F.R."/>
            <person name="Vidigal T.H.D.A."/>
            <person name="Brescovit A.D."/>
            <person name="Santos A.J."/>
        </authorList>
    </citation>
    <scope>NUCLEOTIDE SEQUENCE</scope>
    <source>
        <tissue evidence="1">Shoot tissue taken approximately 20 cm above the soil surface</tissue>
    </source>
</reference>
<protein>
    <submittedName>
        <fullName evidence="1">Uncharacterized protein</fullName>
    </submittedName>
</protein>
<organism evidence="1">
    <name type="scientific">Arundo donax</name>
    <name type="common">Giant reed</name>
    <name type="synonym">Donax arundinaceus</name>
    <dbReference type="NCBI Taxonomy" id="35708"/>
    <lineage>
        <taxon>Eukaryota</taxon>
        <taxon>Viridiplantae</taxon>
        <taxon>Streptophyta</taxon>
        <taxon>Embryophyta</taxon>
        <taxon>Tracheophyta</taxon>
        <taxon>Spermatophyta</taxon>
        <taxon>Magnoliopsida</taxon>
        <taxon>Liliopsida</taxon>
        <taxon>Poales</taxon>
        <taxon>Poaceae</taxon>
        <taxon>PACMAD clade</taxon>
        <taxon>Arundinoideae</taxon>
        <taxon>Arundineae</taxon>
        <taxon>Arundo</taxon>
    </lineage>
</organism>
<reference evidence="1" key="2">
    <citation type="journal article" date="2015" name="Data Brief">
        <title>Shoot transcriptome of the giant reed, Arundo donax.</title>
        <authorList>
            <person name="Barrero R.A."/>
            <person name="Guerrero F.D."/>
            <person name="Moolhuijzen P."/>
            <person name="Goolsby J.A."/>
            <person name="Tidwell J."/>
            <person name="Bellgard S.E."/>
            <person name="Bellgard M.I."/>
        </authorList>
    </citation>
    <scope>NUCLEOTIDE SEQUENCE</scope>
    <source>
        <tissue evidence="1">Shoot tissue taken approximately 20 cm above the soil surface</tissue>
    </source>
</reference>
<dbReference type="AlphaFoldDB" id="A0A0A9B852"/>
<proteinExistence type="predicted"/>
<dbReference type="EMBL" id="GBRH01240485">
    <property type="protein sequence ID" value="JAD57410.1"/>
    <property type="molecule type" value="Transcribed_RNA"/>
</dbReference>
<sequence length="38" mass="4522">MTGKLKDTTPCLLIWIKLHRQFQLGKVTQKNLHLLYKI</sequence>
<name>A0A0A9B852_ARUDO</name>